<comment type="caution">
    <text evidence="1">The sequence shown here is derived from an EMBL/GenBank/DDBJ whole genome shotgun (WGS) entry which is preliminary data.</text>
</comment>
<keyword evidence="2" id="KW-1185">Reference proteome</keyword>
<dbReference type="EMBL" id="BAEK01000074">
    <property type="protein sequence ID" value="GAC07105.1"/>
    <property type="molecule type" value="Genomic_DNA"/>
</dbReference>
<evidence type="ECO:0000313" key="1">
    <source>
        <dbReference type="EMBL" id="GAC07105.1"/>
    </source>
</evidence>
<sequence>MPLCYSGPVLFERAFDVFEQIYTQFKTITEKGLVYLTQPLEAFYYRHDSALVTYPVRPKSCENGYMDGVWPENLESALLFY</sequence>
<gene>
    <name evidence="1" type="ORF">GAGA_4278</name>
</gene>
<protein>
    <submittedName>
        <fullName evidence="1">Uncharacterized protein</fullName>
    </submittedName>
</protein>
<accession>A0ABQ0ICV6</accession>
<dbReference type="Proteomes" id="UP000008372">
    <property type="component" value="Unassembled WGS sequence"/>
</dbReference>
<proteinExistence type="predicted"/>
<name>A0ABQ0ICV6_9ALTE</name>
<organism evidence="1 2">
    <name type="scientific">Paraglaciecola agarilytica NO2</name>
    <dbReference type="NCBI Taxonomy" id="1125747"/>
    <lineage>
        <taxon>Bacteria</taxon>
        <taxon>Pseudomonadati</taxon>
        <taxon>Pseudomonadota</taxon>
        <taxon>Gammaproteobacteria</taxon>
        <taxon>Alteromonadales</taxon>
        <taxon>Alteromonadaceae</taxon>
        <taxon>Paraglaciecola</taxon>
    </lineage>
</organism>
<reference evidence="1 2" key="1">
    <citation type="journal article" date="2014" name="Environ. Microbiol.">
        <title>Comparative genomics of the marine bacterial genus Glaciecola reveals the high degree of genomic diversity and genomic characteristic for cold adaptation.</title>
        <authorList>
            <person name="Qin Q.L."/>
            <person name="Xie B.B."/>
            <person name="Yu Y."/>
            <person name="Shu Y.L."/>
            <person name="Rong J.C."/>
            <person name="Zhang Y.J."/>
            <person name="Zhao D.L."/>
            <person name="Chen X.L."/>
            <person name="Zhang X.Y."/>
            <person name="Chen B."/>
            <person name="Zhou B.C."/>
            <person name="Zhang Y.Z."/>
        </authorList>
    </citation>
    <scope>NUCLEOTIDE SEQUENCE [LARGE SCALE GENOMIC DNA]</scope>
    <source>
        <strain evidence="1 2">NO2</strain>
    </source>
</reference>
<evidence type="ECO:0000313" key="2">
    <source>
        <dbReference type="Proteomes" id="UP000008372"/>
    </source>
</evidence>